<evidence type="ECO:0000313" key="8">
    <source>
        <dbReference type="Proteomes" id="UP001500620"/>
    </source>
</evidence>
<dbReference type="InterPro" id="IPR029063">
    <property type="entry name" value="SAM-dependent_MTases_sf"/>
</dbReference>
<gene>
    <name evidence="7" type="ORF">GCM10022255_075700</name>
</gene>
<accession>A0ABP8DJQ0</accession>
<dbReference type="EC" id="2.1.1.-" evidence="6"/>
<keyword evidence="5 6" id="KW-0949">S-adenosyl-L-methionine</keyword>
<dbReference type="NCBIfam" id="TIGR00027">
    <property type="entry name" value="mthyl_TIGR00027"/>
    <property type="match status" value="1"/>
</dbReference>
<dbReference type="EMBL" id="BAABAT010000028">
    <property type="protein sequence ID" value="GAA4257732.1"/>
    <property type="molecule type" value="Genomic_DNA"/>
</dbReference>
<dbReference type="PANTHER" id="PTHR43619">
    <property type="entry name" value="S-ADENOSYL-L-METHIONINE-DEPENDENT METHYLTRANSFERASE YKTD-RELATED"/>
    <property type="match status" value="1"/>
</dbReference>
<name>A0ABP8DJQ0_9ACTN</name>
<evidence type="ECO:0000256" key="2">
    <source>
        <dbReference type="ARBA" id="ARBA00008138"/>
    </source>
</evidence>
<comment type="similarity">
    <text evidence="2 6">Belongs to the UPF0677 family.</text>
</comment>
<sequence length="282" mass="30489">MTDTDTSAAISRTALMAAAARAAHLVVDDEPYVFEDPLAAPLLGDRADELIDYHRLHGDHPVLAGARAQVLCRSRYAEDTLHRSGYTQYVVLGAGLDSYAYRSRDGVRVFEVDRAATQEYKRTAVRAAGLTDGADAVEAVYVPLDFEQDDLLDRLVAHGFDPLRPAVVSWLGVTMYLTRPAVERTLAGIAHLAPGTVLVLDHMVPEPDRDSAAQAYVAAVGPMNAQNGEAWLSFFSPADLATLLAAHGMTAEHTNQHEILGTRSDALKPSNLTWITRGTLTA</sequence>
<evidence type="ECO:0000256" key="5">
    <source>
        <dbReference type="ARBA" id="ARBA00022691"/>
    </source>
</evidence>
<evidence type="ECO:0000256" key="4">
    <source>
        <dbReference type="ARBA" id="ARBA00022679"/>
    </source>
</evidence>
<keyword evidence="3 6" id="KW-0489">Methyltransferase</keyword>
<keyword evidence="8" id="KW-1185">Reference proteome</keyword>
<dbReference type="Pfam" id="PF04072">
    <property type="entry name" value="LCM"/>
    <property type="match status" value="1"/>
</dbReference>
<dbReference type="InterPro" id="IPR011610">
    <property type="entry name" value="SAM_mthyl_Trfase_ML2640-like"/>
</dbReference>
<dbReference type="GO" id="GO:0032259">
    <property type="term" value="P:methylation"/>
    <property type="evidence" value="ECO:0007669"/>
    <property type="project" value="UniProtKB-KW"/>
</dbReference>
<dbReference type="GO" id="GO:0008168">
    <property type="term" value="F:methyltransferase activity"/>
    <property type="evidence" value="ECO:0007669"/>
    <property type="project" value="UniProtKB-KW"/>
</dbReference>
<evidence type="ECO:0000313" key="7">
    <source>
        <dbReference type="EMBL" id="GAA4257732.1"/>
    </source>
</evidence>
<comment type="caution">
    <text evidence="7">The sequence shown here is derived from an EMBL/GenBank/DDBJ whole genome shotgun (WGS) entry which is preliminary data.</text>
</comment>
<dbReference type="PANTHER" id="PTHR43619:SF2">
    <property type="entry name" value="S-ADENOSYL-L-METHIONINE-DEPENDENT METHYLTRANSFERASES SUPERFAMILY PROTEIN"/>
    <property type="match status" value="1"/>
</dbReference>
<evidence type="ECO:0000256" key="3">
    <source>
        <dbReference type="ARBA" id="ARBA00022603"/>
    </source>
</evidence>
<evidence type="ECO:0000256" key="1">
    <source>
        <dbReference type="ARBA" id="ARBA00003907"/>
    </source>
</evidence>
<evidence type="ECO:0000256" key="6">
    <source>
        <dbReference type="RuleBase" id="RU362030"/>
    </source>
</evidence>
<dbReference type="Gene3D" id="3.40.50.150">
    <property type="entry name" value="Vaccinia Virus protein VP39"/>
    <property type="match status" value="1"/>
</dbReference>
<protein>
    <recommendedName>
        <fullName evidence="6">S-adenosyl-L-methionine-dependent methyltransferase</fullName>
        <ecNumber evidence="6">2.1.1.-</ecNumber>
    </recommendedName>
</protein>
<keyword evidence="4" id="KW-0808">Transferase</keyword>
<dbReference type="InterPro" id="IPR007213">
    <property type="entry name" value="Ppm1/Ppm2/Tcmp"/>
</dbReference>
<dbReference type="Proteomes" id="UP001500620">
    <property type="component" value="Unassembled WGS sequence"/>
</dbReference>
<comment type="function">
    <text evidence="1 6">Exhibits S-adenosyl-L-methionine-dependent methyltransferase activity.</text>
</comment>
<proteinExistence type="inferred from homology"/>
<organism evidence="7 8">
    <name type="scientific">Dactylosporangium darangshiense</name>
    <dbReference type="NCBI Taxonomy" id="579108"/>
    <lineage>
        <taxon>Bacteria</taxon>
        <taxon>Bacillati</taxon>
        <taxon>Actinomycetota</taxon>
        <taxon>Actinomycetes</taxon>
        <taxon>Micromonosporales</taxon>
        <taxon>Micromonosporaceae</taxon>
        <taxon>Dactylosporangium</taxon>
    </lineage>
</organism>
<dbReference type="RefSeq" id="WP_345134715.1">
    <property type="nucleotide sequence ID" value="NZ_BAABAT010000028.1"/>
</dbReference>
<dbReference type="SUPFAM" id="SSF53335">
    <property type="entry name" value="S-adenosyl-L-methionine-dependent methyltransferases"/>
    <property type="match status" value="1"/>
</dbReference>
<reference evidence="8" key="1">
    <citation type="journal article" date="2019" name="Int. J. Syst. Evol. Microbiol.">
        <title>The Global Catalogue of Microorganisms (GCM) 10K type strain sequencing project: providing services to taxonomists for standard genome sequencing and annotation.</title>
        <authorList>
            <consortium name="The Broad Institute Genomics Platform"/>
            <consortium name="The Broad Institute Genome Sequencing Center for Infectious Disease"/>
            <person name="Wu L."/>
            <person name="Ma J."/>
        </authorList>
    </citation>
    <scope>NUCLEOTIDE SEQUENCE [LARGE SCALE GENOMIC DNA]</scope>
    <source>
        <strain evidence="8">JCM 17441</strain>
    </source>
</reference>